<dbReference type="OrthoDB" id="4147030at2"/>
<dbReference type="EMBL" id="CP034550">
    <property type="protein sequence ID" value="QFZ18643.1"/>
    <property type="molecule type" value="Genomic_DNA"/>
</dbReference>
<reference evidence="2" key="1">
    <citation type="journal article" date="2021" name="Curr. Microbiol.">
        <title>Complete genome of nocamycin-producing strain Saccharothrix syringae NRRL B-16468 reveals the biosynthetic potential for secondary metabolites.</title>
        <authorList>
            <person name="Mo X."/>
            <person name="Yang S."/>
        </authorList>
    </citation>
    <scope>NUCLEOTIDE SEQUENCE [LARGE SCALE GENOMIC DNA]</scope>
    <source>
        <strain evidence="2">ATCC 51364 / DSM 43886 / JCM 6844 / KCTC 9398 / NBRC 14523 / NRRL B-16468 / INA 2240</strain>
    </source>
</reference>
<dbReference type="AlphaFoldDB" id="A0A5Q0GXM6"/>
<dbReference type="SUPFAM" id="SSF89372">
    <property type="entry name" value="Fucose-specific lectin"/>
    <property type="match status" value="1"/>
</dbReference>
<proteinExistence type="predicted"/>
<accession>A0A5Q0GXM6</accession>
<keyword evidence="2" id="KW-1185">Reference proteome</keyword>
<organism evidence="1 2">
    <name type="scientific">Saccharothrix syringae</name>
    <name type="common">Nocardiopsis syringae</name>
    <dbReference type="NCBI Taxonomy" id="103733"/>
    <lineage>
        <taxon>Bacteria</taxon>
        <taxon>Bacillati</taxon>
        <taxon>Actinomycetota</taxon>
        <taxon>Actinomycetes</taxon>
        <taxon>Pseudonocardiales</taxon>
        <taxon>Pseudonocardiaceae</taxon>
        <taxon>Saccharothrix</taxon>
    </lineage>
</organism>
<evidence type="ECO:0000313" key="1">
    <source>
        <dbReference type="EMBL" id="QFZ18643.1"/>
    </source>
</evidence>
<dbReference type="Proteomes" id="UP000325787">
    <property type="component" value="Chromosome"/>
</dbReference>
<dbReference type="RefSeq" id="WP_033433195.1">
    <property type="nucleotide sequence ID" value="NZ_CP034550.1"/>
</dbReference>
<protein>
    <submittedName>
        <fullName evidence="1">Uncharacterized protein</fullName>
    </submittedName>
</protein>
<name>A0A5Q0GXM6_SACSY</name>
<sequence length="277" mass="29646">MTGVGLQLAVFDGNSWSCAEPWFIPADPTAPVPAALRVYDDALHCVVVRRGRLALDKYEFARGGSWGRGERIEPPGGAVLLNGVALTGPDLYVEAELVDGRVGLYATPVNATTNWEPVVEPTRVGEGTGLSCRERVTGACAGLPKPGGAEPGISELRSRATMTAYRGKVWCAYDTGAANNPLYWQTYVASTWSPPYRFGGTTRGLDPALCVYGDLLYCFHRAEDGVRLRWSATNSLGWSAAHDTPMKALSTPAVRAFQGALYCVYLAAEPLSDEPAG</sequence>
<dbReference type="KEGG" id="ssyi:EKG83_15285"/>
<evidence type="ECO:0000313" key="2">
    <source>
        <dbReference type="Proteomes" id="UP000325787"/>
    </source>
</evidence>
<gene>
    <name evidence="1" type="ORF">EKG83_15285</name>
</gene>